<dbReference type="EMBL" id="JADKBR010000007">
    <property type="protein sequence ID" value="MBK8890513.1"/>
    <property type="molecule type" value="Genomic_DNA"/>
</dbReference>
<dbReference type="SUPFAM" id="SSF53850">
    <property type="entry name" value="Periplasmic binding protein-like II"/>
    <property type="match status" value="1"/>
</dbReference>
<protein>
    <submittedName>
        <fullName evidence="3">Amino acid ABC transporter substrate-binding protein</fullName>
    </submittedName>
</protein>
<dbReference type="Proteomes" id="UP000808146">
    <property type="component" value="Unassembled WGS sequence"/>
</dbReference>
<dbReference type="SMART" id="SM00062">
    <property type="entry name" value="PBPb"/>
    <property type="match status" value="1"/>
</dbReference>
<feature type="domain" description="Solute-binding protein family 3/N-terminal" evidence="2">
    <location>
        <begin position="56"/>
        <end position="276"/>
    </location>
</feature>
<evidence type="ECO:0000259" key="2">
    <source>
        <dbReference type="SMART" id="SM00062"/>
    </source>
</evidence>
<name>A0A9D7LQX9_9RHOO</name>
<dbReference type="Pfam" id="PF00497">
    <property type="entry name" value="SBP_bac_3"/>
    <property type="match status" value="1"/>
</dbReference>
<comment type="caution">
    <text evidence="3">The sequence shown here is derived from an EMBL/GenBank/DDBJ whole genome shotgun (WGS) entry which is preliminary data.</text>
</comment>
<gene>
    <name evidence="3" type="ORF">IPN75_08925</name>
</gene>
<dbReference type="InterPro" id="IPR001638">
    <property type="entry name" value="Solute-binding_3/MltF_N"/>
</dbReference>
<evidence type="ECO:0000313" key="4">
    <source>
        <dbReference type="Proteomes" id="UP000808146"/>
    </source>
</evidence>
<proteinExistence type="predicted"/>
<reference evidence="3" key="1">
    <citation type="submission" date="2020-10" db="EMBL/GenBank/DDBJ databases">
        <title>Connecting structure to function with the recovery of over 1000 high-quality activated sludge metagenome-assembled genomes encoding full-length rRNA genes using long-read sequencing.</title>
        <authorList>
            <person name="Singleton C.M."/>
            <person name="Petriglieri F."/>
            <person name="Kristensen J.M."/>
            <person name="Kirkegaard R.H."/>
            <person name="Michaelsen T.Y."/>
            <person name="Andersen M.H."/>
            <person name="Karst S.M."/>
            <person name="Dueholm M.S."/>
            <person name="Nielsen P.H."/>
            <person name="Albertsen M."/>
        </authorList>
    </citation>
    <scope>NUCLEOTIDE SEQUENCE</scope>
    <source>
        <strain evidence="3">OdNE_18-Q3-R46-58_BAT3C.305</strain>
    </source>
</reference>
<dbReference type="PANTHER" id="PTHR35936:SF19">
    <property type="entry name" value="AMINO-ACID-BINDING PROTEIN YXEM-RELATED"/>
    <property type="match status" value="1"/>
</dbReference>
<keyword evidence="1" id="KW-0732">Signal</keyword>
<dbReference type="PANTHER" id="PTHR35936">
    <property type="entry name" value="MEMBRANE-BOUND LYTIC MUREIN TRANSGLYCOSYLASE F"/>
    <property type="match status" value="1"/>
</dbReference>
<organism evidence="3 4">
    <name type="scientific">Candidatus Dechloromonas phosphorivorans</name>
    <dbReference type="NCBI Taxonomy" id="2899244"/>
    <lineage>
        <taxon>Bacteria</taxon>
        <taxon>Pseudomonadati</taxon>
        <taxon>Pseudomonadota</taxon>
        <taxon>Betaproteobacteria</taxon>
        <taxon>Rhodocyclales</taxon>
        <taxon>Azonexaceae</taxon>
        <taxon>Dechloromonas</taxon>
    </lineage>
</organism>
<dbReference type="AlphaFoldDB" id="A0A9D7LQX9"/>
<evidence type="ECO:0000313" key="3">
    <source>
        <dbReference type="EMBL" id="MBK8890513.1"/>
    </source>
</evidence>
<sequence length="278" mass="30357">MPTRTDRYSANRVFAVLVVAFALLFSGLVRAVELTAAIEVYDPAYVSMPGNAIPPNMPGAEMALINEEFAREICRRISARCTLRYVAFGEILPGIEEGRFDLGFGNFLRTPEREKRVAFSDAVWRSSSRLVALRTKAELLTGKTGQAVSVDSLHGVRVVAVDGSQQQSFLKNIAGERGLTLVLAATPAGVFSALREDRADFALLSAITAYLLLQKDGTRQFEFAGPAVSDRGLGGSVHIALPKQRDELRRTVNQAIATIRADGTFQRIVRQYLPLGLD</sequence>
<accession>A0A9D7LQX9</accession>
<dbReference type="Gene3D" id="3.40.190.10">
    <property type="entry name" value="Periplasmic binding protein-like II"/>
    <property type="match status" value="2"/>
</dbReference>
<evidence type="ECO:0000256" key="1">
    <source>
        <dbReference type="ARBA" id="ARBA00022729"/>
    </source>
</evidence>